<protein>
    <submittedName>
        <fullName evidence="3">Uncharacterized protein</fullName>
    </submittedName>
</protein>
<accession>T1H4I2</accession>
<dbReference type="EMBL" id="CAQQ02383811">
    <property type="status" value="NOT_ANNOTATED_CDS"/>
    <property type="molecule type" value="Genomic_DNA"/>
</dbReference>
<dbReference type="HOGENOM" id="CLU_1227464_0_0_1"/>
<reference evidence="3" key="2">
    <citation type="submission" date="2015-06" db="UniProtKB">
        <authorList>
            <consortium name="EnsemblMetazoa"/>
        </authorList>
    </citation>
    <scope>IDENTIFICATION</scope>
</reference>
<name>T1H4I2_MEGSC</name>
<evidence type="ECO:0000313" key="4">
    <source>
        <dbReference type="Proteomes" id="UP000015102"/>
    </source>
</evidence>
<organism evidence="3 4">
    <name type="scientific">Megaselia scalaris</name>
    <name type="common">Humpbacked fly</name>
    <name type="synonym">Phora scalaris</name>
    <dbReference type="NCBI Taxonomy" id="36166"/>
    <lineage>
        <taxon>Eukaryota</taxon>
        <taxon>Metazoa</taxon>
        <taxon>Ecdysozoa</taxon>
        <taxon>Arthropoda</taxon>
        <taxon>Hexapoda</taxon>
        <taxon>Insecta</taxon>
        <taxon>Pterygota</taxon>
        <taxon>Neoptera</taxon>
        <taxon>Endopterygota</taxon>
        <taxon>Diptera</taxon>
        <taxon>Brachycera</taxon>
        <taxon>Muscomorpha</taxon>
        <taxon>Platypezoidea</taxon>
        <taxon>Phoridae</taxon>
        <taxon>Megaseliini</taxon>
        <taxon>Megaselia</taxon>
    </lineage>
</organism>
<keyword evidence="2" id="KW-0472">Membrane</keyword>
<dbReference type="EMBL" id="CAQQ02383810">
    <property type="status" value="NOT_ANNOTATED_CDS"/>
    <property type="molecule type" value="Genomic_DNA"/>
</dbReference>
<evidence type="ECO:0000256" key="1">
    <source>
        <dbReference type="SAM" id="MobiDB-lite"/>
    </source>
</evidence>
<evidence type="ECO:0000313" key="3">
    <source>
        <dbReference type="EnsemblMetazoa" id="MESCA011191-PA"/>
    </source>
</evidence>
<dbReference type="AlphaFoldDB" id="T1H4I2"/>
<keyword evidence="2" id="KW-0812">Transmembrane</keyword>
<feature type="transmembrane region" description="Helical" evidence="2">
    <location>
        <begin position="51"/>
        <end position="73"/>
    </location>
</feature>
<evidence type="ECO:0000256" key="2">
    <source>
        <dbReference type="SAM" id="Phobius"/>
    </source>
</evidence>
<feature type="region of interest" description="Disordered" evidence="1">
    <location>
        <begin position="185"/>
        <end position="226"/>
    </location>
</feature>
<keyword evidence="2" id="KW-1133">Transmembrane helix</keyword>
<sequence length="226" mass="25595">MYQIRIEAHNVAGSSKSEFAFVTLTKDGKRPLHSSIENGLSRNYLYSNINIIVYIGITFVLIFCICCSFGFGYKFKKRKETKESLDNSHNLETSQRERYYATIHKVALQNSDKIPETSEDISPYATFQLSEVSALAHQSGPPNTLLHSFMYHERAPTEGCSSTPTSALCKTLSSERKNNLYQKITSKNRRRLHSKGLDSEESESDPDQINAGHIETIKPKLLKSKH</sequence>
<dbReference type="STRING" id="36166.T1H4I2"/>
<dbReference type="EnsemblMetazoa" id="MESCA011191-RA">
    <property type="protein sequence ID" value="MESCA011191-PA"/>
    <property type="gene ID" value="MESCA011191"/>
</dbReference>
<proteinExistence type="predicted"/>
<keyword evidence="4" id="KW-1185">Reference proteome</keyword>
<dbReference type="Proteomes" id="UP000015102">
    <property type="component" value="Unassembled WGS sequence"/>
</dbReference>
<reference evidence="4" key="1">
    <citation type="submission" date="2013-02" db="EMBL/GenBank/DDBJ databases">
        <authorList>
            <person name="Hughes D."/>
        </authorList>
    </citation>
    <scope>NUCLEOTIDE SEQUENCE</scope>
    <source>
        <strain>Durham</strain>
        <strain evidence="4">NC isolate 2 -- Noor lab</strain>
    </source>
</reference>